<dbReference type="EMBL" id="JARPMG010000002">
    <property type="protein sequence ID" value="KAJ8102726.1"/>
    <property type="molecule type" value="Genomic_DNA"/>
</dbReference>
<keyword evidence="3" id="KW-0012">Acyltransferase</keyword>
<dbReference type="PANTHER" id="PTHR10545:SF29">
    <property type="entry name" value="GH14572P-RELATED"/>
    <property type="match status" value="1"/>
</dbReference>
<dbReference type="PANTHER" id="PTHR10545">
    <property type="entry name" value="DIAMINE N-ACETYLTRANSFERASE"/>
    <property type="match status" value="1"/>
</dbReference>
<accession>A0AAD7QXI0</accession>
<evidence type="ECO:0000313" key="6">
    <source>
        <dbReference type="Proteomes" id="UP001217417"/>
    </source>
</evidence>
<evidence type="ECO:0000313" key="5">
    <source>
        <dbReference type="EMBL" id="KAJ8102726.1"/>
    </source>
</evidence>
<evidence type="ECO:0000256" key="1">
    <source>
        <dbReference type="ARBA" id="ARBA00008694"/>
    </source>
</evidence>
<organism evidence="5 6">
    <name type="scientific">Lipomyces tetrasporus</name>
    <dbReference type="NCBI Taxonomy" id="54092"/>
    <lineage>
        <taxon>Eukaryota</taxon>
        <taxon>Fungi</taxon>
        <taxon>Dikarya</taxon>
        <taxon>Ascomycota</taxon>
        <taxon>Saccharomycotina</taxon>
        <taxon>Lipomycetes</taxon>
        <taxon>Lipomycetales</taxon>
        <taxon>Lipomycetaceae</taxon>
        <taxon>Lipomyces</taxon>
    </lineage>
</organism>
<comment type="caution">
    <text evidence="5">The sequence shown here is derived from an EMBL/GenBank/DDBJ whole genome shotgun (WGS) entry which is preliminary data.</text>
</comment>
<dbReference type="GO" id="GO:0008080">
    <property type="term" value="F:N-acetyltransferase activity"/>
    <property type="evidence" value="ECO:0007669"/>
    <property type="project" value="TreeGrafter"/>
</dbReference>
<name>A0AAD7QXI0_9ASCO</name>
<protein>
    <submittedName>
        <fullName evidence="5">Acyl-CoA N-acyltransferase</fullName>
    </submittedName>
</protein>
<dbReference type="Gene3D" id="3.40.630.30">
    <property type="match status" value="1"/>
</dbReference>
<feature type="domain" description="N-acetyltransferase" evidence="4">
    <location>
        <begin position="10"/>
        <end position="177"/>
    </location>
</feature>
<sequence length="184" mass="20772">MAETSGVKKSPIRRATIKDVPFILVNINHHCSQPRIVNIALAEYEHEPDKVLCTEEMLEKTIFGSTPYAKVLIAQTEEGIPAGFALYFYNYSTWNGKPGIYLEDLYVQPKYRRNSFGSALLFALAQELVEIDGGRLEWSVLKWNTPSIAFYKNLGAIPMDEWQTMRVDGTQIAELAKLSPGILE</sequence>
<evidence type="ECO:0000259" key="4">
    <source>
        <dbReference type="PROSITE" id="PS51186"/>
    </source>
</evidence>
<proteinExistence type="inferred from homology"/>
<evidence type="ECO:0000256" key="2">
    <source>
        <dbReference type="ARBA" id="ARBA00022679"/>
    </source>
</evidence>
<dbReference type="InterPro" id="IPR016181">
    <property type="entry name" value="Acyl_CoA_acyltransferase"/>
</dbReference>
<keyword evidence="2" id="KW-0808">Transferase</keyword>
<keyword evidence="6" id="KW-1185">Reference proteome</keyword>
<reference evidence="5" key="1">
    <citation type="submission" date="2023-03" db="EMBL/GenBank/DDBJ databases">
        <title>Near-Complete genome sequence of Lipomyces tetrasporous NRRL Y-64009, an oleaginous yeast capable of growing on lignocellulosic hydrolysates.</title>
        <authorList>
            <consortium name="Lawrence Berkeley National Laboratory"/>
            <person name="Jagtap S.S."/>
            <person name="Liu J.-J."/>
            <person name="Walukiewicz H.E."/>
            <person name="Pangilinan J."/>
            <person name="Lipzen A."/>
            <person name="Ahrendt S."/>
            <person name="Koriabine M."/>
            <person name="Cobaugh K."/>
            <person name="Salamov A."/>
            <person name="Yoshinaga Y."/>
            <person name="Ng V."/>
            <person name="Daum C."/>
            <person name="Grigoriev I.V."/>
            <person name="Slininger P.J."/>
            <person name="Dien B.S."/>
            <person name="Jin Y.-S."/>
            <person name="Rao C.V."/>
        </authorList>
    </citation>
    <scope>NUCLEOTIDE SEQUENCE</scope>
    <source>
        <strain evidence="5">NRRL Y-64009</strain>
    </source>
</reference>
<dbReference type="SUPFAM" id="SSF55729">
    <property type="entry name" value="Acyl-CoA N-acyltransferases (Nat)"/>
    <property type="match status" value="1"/>
</dbReference>
<dbReference type="InterPro" id="IPR051016">
    <property type="entry name" value="Diverse_Substrate_AcTransf"/>
</dbReference>
<dbReference type="FunFam" id="3.40.630.30:FF:000064">
    <property type="entry name" value="GNAT family acetyltransferase"/>
    <property type="match status" value="1"/>
</dbReference>
<comment type="similarity">
    <text evidence="1">Belongs to the acetyltransferase family.</text>
</comment>
<gene>
    <name evidence="5" type="ORF">POJ06DRAFT_235684</name>
</gene>
<dbReference type="CDD" id="cd04301">
    <property type="entry name" value="NAT_SF"/>
    <property type="match status" value="1"/>
</dbReference>
<dbReference type="Pfam" id="PF00583">
    <property type="entry name" value="Acetyltransf_1"/>
    <property type="match status" value="1"/>
</dbReference>
<dbReference type="GeneID" id="80881014"/>
<dbReference type="RefSeq" id="XP_056046176.1">
    <property type="nucleotide sequence ID" value="XM_056185848.1"/>
</dbReference>
<evidence type="ECO:0000256" key="3">
    <source>
        <dbReference type="ARBA" id="ARBA00023315"/>
    </source>
</evidence>
<dbReference type="PROSITE" id="PS51186">
    <property type="entry name" value="GNAT"/>
    <property type="match status" value="1"/>
</dbReference>
<dbReference type="InterPro" id="IPR000182">
    <property type="entry name" value="GNAT_dom"/>
</dbReference>
<dbReference type="AlphaFoldDB" id="A0AAD7QXI0"/>
<dbReference type="Proteomes" id="UP001217417">
    <property type="component" value="Unassembled WGS sequence"/>
</dbReference>